<evidence type="ECO:0000313" key="2">
    <source>
        <dbReference type="Proteomes" id="UP000005561"/>
    </source>
</evidence>
<dbReference type="Proteomes" id="UP000005561">
    <property type="component" value="Unassembled WGS sequence"/>
</dbReference>
<dbReference type="AlphaFoldDB" id="C6LHU3"/>
<keyword evidence="2" id="KW-1185">Reference proteome</keyword>
<evidence type="ECO:0000313" key="1">
    <source>
        <dbReference type="EMBL" id="EET59833.1"/>
    </source>
</evidence>
<organism evidence="1 2">
    <name type="scientific">Marvinbryantia formatexigens DSM 14469</name>
    <dbReference type="NCBI Taxonomy" id="478749"/>
    <lineage>
        <taxon>Bacteria</taxon>
        <taxon>Bacillati</taxon>
        <taxon>Bacillota</taxon>
        <taxon>Clostridia</taxon>
        <taxon>Lachnospirales</taxon>
        <taxon>Lachnospiraceae</taxon>
        <taxon>Marvinbryantia</taxon>
    </lineage>
</organism>
<dbReference type="EMBL" id="ACCL02000015">
    <property type="protein sequence ID" value="EET59833.1"/>
    <property type="molecule type" value="Genomic_DNA"/>
</dbReference>
<proteinExistence type="predicted"/>
<comment type="caution">
    <text evidence="1">The sequence shown here is derived from an EMBL/GenBank/DDBJ whole genome shotgun (WGS) entry which is preliminary data.</text>
</comment>
<sequence length="39" mass="4538">MLNLRFTVTTVDTCYVLMAAFAMYTKDYIFAKSCVDDIY</sequence>
<reference evidence="1" key="1">
    <citation type="submission" date="2009-07" db="EMBL/GenBank/DDBJ databases">
        <authorList>
            <person name="Weinstock G."/>
            <person name="Sodergren E."/>
            <person name="Clifton S."/>
            <person name="Fulton L."/>
            <person name="Fulton B."/>
            <person name="Courtney L."/>
            <person name="Fronick C."/>
            <person name="Harrison M."/>
            <person name="Strong C."/>
            <person name="Farmer C."/>
            <person name="Delahaunty K."/>
            <person name="Markovic C."/>
            <person name="Hall O."/>
            <person name="Minx P."/>
            <person name="Tomlinson C."/>
            <person name="Mitreva M."/>
            <person name="Nelson J."/>
            <person name="Hou S."/>
            <person name="Wollam A."/>
            <person name="Pepin K.H."/>
            <person name="Johnson M."/>
            <person name="Bhonagiri V."/>
            <person name="Nash W.E."/>
            <person name="Warren W."/>
            <person name="Chinwalla A."/>
            <person name="Mardis E.R."/>
            <person name="Wilson R.K."/>
        </authorList>
    </citation>
    <scope>NUCLEOTIDE SEQUENCE [LARGE SCALE GENOMIC DNA]</scope>
    <source>
        <strain evidence="1">DSM 14469</strain>
    </source>
</reference>
<gene>
    <name evidence="1" type="ORF">BRYFOR_08207</name>
</gene>
<accession>C6LHU3</accession>
<name>C6LHU3_9FIRM</name>
<protein>
    <submittedName>
        <fullName evidence="1">Uncharacterized protein</fullName>
    </submittedName>
</protein>